<protein>
    <submittedName>
        <fullName evidence="1">PKS-ER domain-containing protein</fullName>
    </submittedName>
</protein>
<keyword evidence="2" id="KW-1185">Reference proteome</keyword>
<comment type="caution">
    <text evidence="1">The sequence shown here is derived from an EMBL/GenBank/DDBJ whole genome shotgun (WGS) entry which is preliminary data.</text>
</comment>
<name>A0ACC0QD67_9HYPO</name>
<gene>
    <name evidence="1" type="ORF">NCS57_01459200</name>
</gene>
<evidence type="ECO:0000313" key="1">
    <source>
        <dbReference type="EMBL" id="KAI8649228.1"/>
    </source>
</evidence>
<dbReference type="EMBL" id="CM046515">
    <property type="protein sequence ID" value="KAI8649228.1"/>
    <property type="molecule type" value="Genomic_DNA"/>
</dbReference>
<organism evidence="1 2">
    <name type="scientific">Fusarium keratoplasticum</name>
    <dbReference type="NCBI Taxonomy" id="1328300"/>
    <lineage>
        <taxon>Eukaryota</taxon>
        <taxon>Fungi</taxon>
        <taxon>Dikarya</taxon>
        <taxon>Ascomycota</taxon>
        <taxon>Pezizomycotina</taxon>
        <taxon>Sordariomycetes</taxon>
        <taxon>Hypocreomycetidae</taxon>
        <taxon>Hypocreales</taxon>
        <taxon>Nectriaceae</taxon>
        <taxon>Fusarium</taxon>
        <taxon>Fusarium solani species complex</taxon>
    </lineage>
</organism>
<proteinExistence type="predicted"/>
<sequence>MSPISNKLSVFKTIPETFPEAGVHVVVEDRPIDIDTVSLGGGIESYIPPFVIDEPVASAIVDKVIWSETPAFQPGDILSSFAGPNAEYAIVAQGLLQTAGFRKVHNPNNMPLSYFIGFLGMPGSTGSANLSEAKRSSYRRLPVPVSSKEKVDYVKSIGFDEAFNYKEESPRNALKRLASDGIDIYWDKVGAEHLEAALDSCKNGARVIAFGSINDYNRKPYETYGIRNTYNLISKRIRMEGFIVDLSPKNYHDMLTKLAPLFAIGQIQGTEDVYNGIDRVPEALVGL</sequence>
<accession>A0ACC0QD67</accession>
<evidence type="ECO:0000313" key="2">
    <source>
        <dbReference type="Proteomes" id="UP001065298"/>
    </source>
</evidence>
<dbReference type="Proteomes" id="UP001065298">
    <property type="component" value="Chromosome 13"/>
</dbReference>
<reference evidence="1" key="1">
    <citation type="submission" date="2022-06" db="EMBL/GenBank/DDBJ databases">
        <title>Fusarium solani species complex genomes reveal bases of compartmentalisation and animal pathogenesis.</title>
        <authorList>
            <person name="Tsai I.J."/>
        </authorList>
    </citation>
    <scope>NUCLEOTIDE SEQUENCE</scope>
    <source>
        <strain evidence="1">Fu6.1</strain>
    </source>
</reference>